<dbReference type="AlphaFoldDB" id="A0A7S1IPN6"/>
<feature type="compositionally biased region" description="Basic residues" evidence="1">
    <location>
        <begin position="232"/>
        <end position="241"/>
    </location>
</feature>
<feature type="compositionally biased region" description="Basic and acidic residues" evidence="1">
    <location>
        <begin position="261"/>
        <end position="272"/>
    </location>
</feature>
<feature type="compositionally biased region" description="Basic residues" evidence="1">
    <location>
        <begin position="273"/>
        <end position="284"/>
    </location>
</feature>
<name>A0A7S1IPN6_9EUGL</name>
<feature type="compositionally biased region" description="Low complexity" evidence="1">
    <location>
        <begin position="142"/>
        <end position="166"/>
    </location>
</feature>
<proteinExistence type="predicted"/>
<reference evidence="2" key="1">
    <citation type="submission" date="2021-01" db="EMBL/GenBank/DDBJ databases">
        <authorList>
            <person name="Corre E."/>
            <person name="Pelletier E."/>
            <person name="Niang G."/>
            <person name="Scheremetjew M."/>
            <person name="Finn R."/>
            <person name="Kale V."/>
            <person name="Holt S."/>
            <person name="Cochrane G."/>
            <person name="Meng A."/>
            <person name="Brown T."/>
            <person name="Cohen L."/>
        </authorList>
    </citation>
    <scope>NUCLEOTIDE SEQUENCE</scope>
    <source>
        <strain evidence="2">NIES-381</strain>
    </source>
</reference>
<protein>
    <submittedName>
        <fullName evidence="2">Uncharacterized protein</fullName>
    </submittedName>
</protein>
<organism evidence="2">
    <name type="scientific">Eutreptiella gymnastica</name>
    <dbReference type="NCBI Taxonomy" id="73025"/>
    <lineage>
        <taxon>Eukaryota</taxon>
        <taxon>Discoba</taxon>
        <taxon>Euglenozoa</taxon>
        <taxon>Euglenida</taxon>
        <taxon>Spirocuta</taxon>
        <taxon>Euglenophyceae</taxon>
        <taxon>Eutreptiales</taxon>
        <taxon>Eutreptiaceae</taxon>
        <taxon>Eutreptiella</taxon>
    </lineage>
</organism>
<accession>A0A7S1IPN6</accession>
<sequence length="310" mass="34872">MLLVVWFLDRFQPTLVGPRYVVISKDFKQACKLALMADDKAMKAKVTLVVPGSDRDFDSRLTTHAKDCMGYRDVFDSIDHSHDQSLMSRAIPLWIYDHGMHHEDRDIPAALTQPEVQPARTTADPATVAEIPGDENPSPPARSGSSVGRSHSGRSGSRSPSTSRNRSGSRRSLHADLDDANQEADDRPKPKKKRTRKHKETETDEEEEEDVEQQGDLTDQEDADEHPDAGHVPRRKKKKQRHEADEEDTERRTPRKGRQPARFDAEAEQHDKPPRRHASPRSKGPKATPPSEKTKIGSKLGSRLRRGLGK</sequence>
<gene>
    <name evidence="2" type="ORF">EGYM00392_LOCUS30114</name>
</gene>
<evidence type="ECO:0000256" key="1">
    <source>
        <dbReference type="SAM" id="MobiDB-lite"/>
    </source>
</evidence>
<feature type="region of interest" description="Disordered" evidence="1">
    <location>
        <begin position="116"/>
        <end position="310"/>
    </location>
</feature>
<feature type="compositionally biased region" description="Basic residues" evidence="1">
    <location>
        <begin position="189"/>
        <end position="198"/>
    </location>
</feature>
<feature type="compositionally biased region" description="Acidic residues" evidence="1">
    <location>
        <begin position="202"/>
        <end position="225"/>
    </location>
</feature>
<evidence type="ECO:0000313" key="2">
    <source>
        <dbReference type="EMBL" id="CAD9019000.1"/>
    </source>
</evidence>
<dbReference type="EMBL" id="HBGA01080794">
    <property type="protein sequence ID" value="CAD9019000.1"/>
    <property type="molecule type" value="Transcribed_RNA"/>
</dbReference>